<dbReference type="InterPro" id="IPR036388">
    <property type="entry name" value="WH-like_DNA-bd_sf"/>
</dbReference>
<feature type="domain" description="HTH lysR-type" evidence="5">
    <location>
        <begin position="1"/>
        <end position="58"/>
    </location>
</feature>
<dbReference type="GO" id="GO:0003677">
    <property type="term" value="F:DNA binding"/>
    <property type="evidence" value="ECO:0007669"/>
    <property type="project" value="UniProtKB-KW"/>
</dbReference>
<gene>
    <name evidence="6" type="ORF">A176_004223</name>
</gene>
<accession>A0A0H4WV76</accession>
<dbReference type="SUPFAM" id="SSF53850">
    <property type="entry name" value="Periplasmic binding protein-like II"/>
    <property type="match status" value="1"/>
</dbReference>
<dbReference type="InterPro" id="IPR000847">
    <property type="entry name" value="LysR_HTH_N"/>
</dbReference>
<dbReference type="Gene3D" id="3.40.190.290">
    <property type="match status" value="1"/>
</dbReference>
<comment type="similarity">
    <text evidence="1">Belongs to the LysR transcriptional regulatory family.</text>
</comment>
<dbReference type="EMBL" id="CP012109">
    <property type="protein sequence ID" value="AKQ67311.1"/>
    <property type="molecule type" value="Genomic_DNA"/>
</dbReference>
<dbReference type="InterPro" id="IPR058163">
    <property type="entry name" value="LysR-type_TF_proteobact-type"/>
</dbReference>
<dbReference type="PANTHER" id="PTHR30537">
    <property type="entry name" value="HTH-TYPE TRANSCRIPTIONAL REGULATOR"/>
    <property type="match status" value="1"/>
</dbReference>
<evidence type="ECO:0000259" key="5">
    <source>
        <dbReference type="PROSITE" id="PS50931"/>
    </source>
</evidence>
<dbReference type="eggNOG" id="COG0583">
    <property type="taxonomic scope" value="Bacteria"/>
</dbReference>
<evidence type="ECO:0000313" key="7">
    <source>
        <dbReference type="Proteomes" id="UP000009026"/>
    </source>
</evidence>
<dbReference type="Pfam" id="PF03466">
    <property type="entry name" value="LysR_substrate"/>
    <property type="match status" value="1"/>
</dbReference>
<dbReference type="CDD" id="cd08422">
    <property type="entry name" value="PBP2_CrgA_like"/>
    <property type="match status" value="1"/>
</dbReference>
<evidence type="ECO:0000256" key="2">
    <source>
        <dbReference type="ARBA" id="ARBA00023015"/>
    </source>
</evidence>
<evidence type="ECO:0000256" key="3">
    <source>
        <dbReference type="ARBA" id="ARBA00023125"/>
    </source>
</evidence>
<keyword evidence="4" id="KW-0804">Transcription</keyword>
<dbReference type="GO" id="GO:0003700">
    <property type="term" value="F:DNA-binding transcription factor activity"/>
    <property type="evidence" value="ECO:0007669"/>
    <property type="project" value="InterPro"/>
</dbReference>
<protein>
    <submittedName>
        <fullName evidence="6">Transcriptional regulator, LysR family</fullName>
    </submittedName>
</protein>
<keyword evidence="2" id="KW-0805">Transcription regulation</keyword>
<dbReference type="OrthoDB" id="5526340at2"/>
<proteinExistence type="inferred from homology"/>
<dbReference type="FunFam" id="1.10.10.10:FF:000001">
    <property type="entry name" value="LysR family transcriptional regulator"/>
    <property type="match status" value="1"/>
</dbReference>
<dbReference type="Gene3D" id="1.10.10.10">
    <property type="entry name" value="Winged helix-like DNA-binding domain superfamily/Winged helix DNA-binding domain"/>
    <property type="match status" value="1"/>
</dbReference>
<dbReference type="RefSeq" id="WP_002634955.1">
    <property type="nucleotide sequence ID" value="NZ_CP012109.1"/>
</dbReference>
<dbReference type="PANTHER" id="PTHR30537:SF5">
    <property type="entry name" value="HTH-TYPE TRANSCRIPTIONAL ACTIVATOR TTDR-RELATED"/>
    <property type="match status" value="1"/>
</dbReference>
<evidence type="ECO:0000256" key="4">
    <source>
        <dbReference type="ARBA" id="ARBA00023163"/>
    </source>
</evidence>
<keyword evidence="3" id="KW-0238">DNA-binding</keyword>
<dbReference type="KEGG" id="mym:A176_004223"/>
<reference evidence="6 7" key="1">
    <citation type="journal article" date="2016" name="PLoS ONE">
        <title>Complete Genome Sequence and Comparative Genomics of a Novel Myxobacterium Myxococcus hansupus.</title>
        <authorList>
            <person name="Sharma G."/>
            <person name="Narwani T."/>
            <person name="Subramanian S."/>
        </authorList>
    </citation>
    <scope>NUCLEOTIDE SEQUENCE [LARGE SCALE GENOMIC DNA]</scope>
    <source>
        <strain evidence="7">mixupus</strain>
    </source>
</reference>
<dbReference type="InterPro" id="IPR036390">
    <property type="entry name" value="WH_DNA-bd_sf"/>
</dbReference>
<evidence type="ECO:0000256" key="1">
    <source>
        <dbReference type="ARBA" id="ARBA00009437"/>
    </source>
</evidence>
<dbReference type="Proteomes" id="UP000009026">
    <property type="component" value="Chromosome"/>
</dbReference>
<dbReference type="SUPFAM" id="SSF46785">
    <property type="entry name" value="Winged helix' DNA-binding domain"/>
    <property type="match status" value="1"/>
</dbReference>
<evidence type="ECO:0000313" key="6">
    <source>
        <dbReference type="EMBL" id="AKQ67311.1"/>
    </source>
</evidence>
<organism evidence="6 7">
    <name type="scientific">Pseudomyxococcus hansupus</name>
    <dbReference type="NCBI Taxonomy" id="1297742"/>
    <lineage>
        <taxon>Bacteria</taxon>
        <taxon>Pseudomonadati</taxon>
        <taxon>Myxococcota</taxon>
        <taxon>Myxococcia</taxon>
        <taxon>Myxococcales</taxon>
        <taxon>Cystobacterineae</taxon>
        <taxon>Myxococcaceae</taxon>
        <taxon>Pseudomyxococcus</taxon>
    </lineage>
</organism>
<dbReference type="PATRIC" id="fig|1297742.4.peg.4266"/>
<name>A0A0H4WV76_9BACT</name>
<dbReference type="PROSITE" id="PS50931">
    <property type="entry name" value="HTH_LYSR"/>
    <property type="match status" value="1"/>
</dbReference>
<dbReference type="Pfam" id="PF00126">
    <property type="entry name" value="HTH_1"/>
    <property type="match status" value="1"/>
</dbReference>
<sequence>MDLNHLALFQAVAETQSFTKAAARLGFDKSKVSRALRSLEEQLGTPLLVRTTRMVRLTPEGQALLGQVAPLLAGLRAVVTPAASGMPSGEVSLTAPPDVGRALLAPVLARFRASFPGVRVRVVLTYDVVDLLGDGVDLALRVGRPGASTFVARKLMDLEAGFFAAPRYLERRGTPSALTDLAHHECLWPAPPRGKGPFRAHAQGAAPRPASVECADFAFLAEVARTGGGVALLPVFLVAQDVALGELVRVLPSVAFRDAPLFLVSRPGRLVPPRVQAFKRCLLEALSQP</sequence>
<keyword evidence="7" id="KW-1185">Reference proteome</keyword>
<dbReference type="AlphaFoldDB" id="A0A0H4WV76"/>
<dbReference type="STRING" id="1297742.A176_004223"/>
<dbReference type="InterPro" id="IPR005119">
    <property type="entry name" value="LysR_subst-bd"/>
</dbReference>